<feature type="transmembrane region" description="Helical" evidence="9">
    <location>
        <begin position="74"/>
        <end position="95"/>
    </location>
</feature>
<dbReference type="InterPro" id="IPR001901">
    <property type="entry name" value="Translocase_SecE/Sec61-g"/>
</dbReference>
<keyword evidence="7 9" id="KW-0811">Translocation</keyword>
<dbReference type="Pfam" id="PF00584">
    <property type="entry name" value="SecE"/>
    <property type="match status" value="1"/>
</dbReference>
<sequence length="109" mass="11664">MSENQTAGSGSARPTGKRQLSGSSTVSTSSYQAKNAQAVRAADKNEKPGGGPTKFLPEVVTEIRKVIWPTGREMVTYTIVVFSFLILLTALVWGIDQLVRLGVEAVLTP</sequence>
<dbReference type="Gene3D" id="1.20.5.1030">
    <property type="entry name" value="Preprotein translocase secy subunit"/>
    <property type="match status" value="1"/>
</dbReference>
<dbReference type="RefSeq" id="WP_139465792.1">
    <property type="nucleotide sequence ID" value="NZ_VDHJ01000008.1"/>
</dbReference>
<dbReference type="GO" id="GO:0006605">
    <property type="term" value="P:protein targeting"/>
    <property type="evidence" value="ECO:0007669"/>
    <property type="project" value="UniProtKB-UniRule"/>
</dbReference>
<evidence type="ECO:0000256" key="9">
    <source>
        <dbReference type="HAMAP-Rule" id="MF_00422"/>
    </source>
</evidence>
<keyword evidence="2 9" id="KW-0813">Transport</keyword>
<keyword evidence="3 9" id="KW-1003">Cell membrane</keyword>
<dbReference type="AlphaFoldDB" id="A0A5C4U3H1"/>
<name>A0A5C4U3H1_9CORY</name>
<evidence type="ECO:0000313" key="12">
    <source>
        <dbReference type="Proteomes" id="UP000312032"/>
    </source>
</evidence>
<dbReference type="GO" id="GO:0043952">
    <property type="term" value="P:protein transport by the Sec complex"/>
    <property type="evidence" value="ECO:0007669"/>
    <property type="project" value="UniProtKB-UniRule"/>
</dbReference>
<evidence type="ECO:0000256" key="5">
    <source>
        <dbReference type="ARBA" id="ARBA00022927"/>
    </source>
</evidence>
<dbReference type="InterPro" id="IPR038379">
    <property type="entry name" value="SecE_sf"/>
</dbReference>
<keyword evidence="8 9" id="KW-0472">Membrane</keyword>
<feature type="region of interest" description="Disordered" evidence="10">
    <location>
        <begin position="1"/>
        <end position="54"/>
    </location>
</feature>
<organism evidence="11 12">
    <name type="scientific">Corynebacterium tapiri</name>
    <dbReference type="NCBI Taxonomy" id="1448266"/>
    <lineage>
        <taxon>Bacteria</taxon>
        <taxon>Bacillati</taxon>
        <taxon>Actinomycetota</taxon>
        <taxon>Actinomycetes</taxon>
        <taxon>Mycobacteriales</taxon>
        <taxon>Corynebacteriaceae</taxon>
        <taxon>Corynebacterium</taxon>
    </lineage>
</organism>
<dbReference type="NCBIfam" id="TIGR00964">
    <property type="entry name" value="secE_bact"/>
    <property type="match status" value="1"/>
</dbReference>
<accession>A0A5C4U3H1</accession>
<evidence type="ECO:0000256" key="2">
    <source>
        <dbReference type="ARBA" id="ARBA00022448"/>
    </source>
</evidence>
<dbReference type="InterPro" id="IPR005807">
    <property type="entry name" value="SecE_bac"/>
</dbReference>
<comment type="subunit">
    <text evidence="9">Component of the Sec protein translocase complex. Heterotrimer consisting of SecY, SecE and SecG subunits. The heterotrimers can form oligomers, although 1 heterotrimer is thought to be able to translocate proteins. Interacts with the ribosome. Interacts with SecDF, and other proteins may be involved. Interacts with SecA.</text>
</comment>
<gene>
    <name evidence="9 11" type="primary">secE</name>
    <name evidence="11" type="ORF">FHE74_06220</name>
</gene>
<keyword evidence="5 9" id="KW-0653">Protein transport</keyword>
<evidence type="ECO:0000256" key="4">
    <source>
        <dbReference type="ARBA" id="ARBA00022692"/>
    </source>
</evidence>
<feature type="compositionally biased region" description="Low complexity" evidence="10">
    <location>
        <begin position="21"/>
        <end position="30"/>
    </location>
</feature>
<keyword evidence="6 9" id="KW-1133">Transmembrane helix</keyword>
<evidence type="ECO:0000256" key="10">
    <source>
        <dbReference type="SAM" id="MobiDB-lite"/>
    </source>
</evidence>
<dbReference type="NCBIfam" id="NF005783">
    <property type="entry name" value="PRK07597.9-4"/>
    <property type="match status" value="1"/>
</dbReference>
<dbReference type="EMBL" id="VDHJ01000008">
    <property type="protein sequence ID" value="TNL97411.1"/>
    <property type="molecule type" value="Genomic_DNA"/>
</dbReference>
<dbReference type="GO" id="GO:0008320">
    <property type="term" value="F:protein transmembrane transporter activity"/>
    <property type="evidence" value="ECO:0007669"/>
    <property type="project" value="UniProtKB-UniRule"/>
</dbReference>
<protein>
    <recommendedName>
        <fullName evidence="9">Protein translocase subunit SecE</fullName>
    </recommendedName>
</protein>
<keyword evidence="4 9" id="KW-0812">Transmembrane</keyword>
<dbReference type="OrthoDB" id="9805743at2"/>
<evidence type="ECO:0000256" key="6">
    <source>
        <dbReference type="ARBA" id="ARBA00022989"/>
    </source>
</evidence>
<proteinExistence type="inferred from homology"/>
<evidence type="ECO:0000256" key="3">
    <source>
        <dbReference type="ARBA" id="ARBA00022475"/>
    </source>
</evidence>
<dbReference type="HAMAP" id="MF_00422">
    <property type="entry name" value="SecE"/>
    <property type="match status" value="1"/>
</dbReference>
<evidence type="ECO:0000313" key="11">
    <source>
        <dbReference type="EMBL" id="TNL97411.1"/>
    </source>
</evidence>
<dbReference type="GO" id="GO:0065002">
    <property type="term" value="P:intracellular protein transmembrane transport"/>
    <property type="evidence" value="ECO:0007669"/>
    <property type="project" value="UniProtKB-UniRule"/>
</dbReference>
<keyword evidence="12" id="KW-1185">Reference proteome</keyword>
<comment type="similarity">
    <text evidence="9">Belongs to the SecE/SEC61-gamma family.</text>
</comment>
<evidence type="ECO:0000256" key="7">
    <source>
        <dbReference type="ARBA" id="ARBA00023010"/>
    </source>
</evidence>
<dbReference type="Proteomes" id="UP000312032">
    <property type="component" value="Unassembled WGS sequence"/>
</dbReference>
<dbReference type="GO" id="GO:0005886">
    <property type="term" value="C:plasma membrane"/>
    <property type="evidence" value="ECO:0007669"/>
    <property type="project" value="UniProtKB-SubCell"/>
</dbReference>
<dbReference type="GO" id="GO:0009306">
    <property type="term" value="P:protein secretion"/>
    <property type="evidence" value="ECO:0007669"/>
    <property type="project" value="UniProtKB-UniRule"/>
</dbReference>
<dbReference type="PANTHER" id="PTHR33910">
    <property type="entry name" value="PROTEIN TRANSLOCASE SUBUNIT SECE"/>
    <property type="match status" value="1"/>
</dbReference>
<evidence type="ECO:0000256" key="8">
    <source>
        <dbReference type="ARBA" id="ARBA00023136"/>
    </source>
</evidence>
<dbReference type="PRINTS" id="PR01650">
    <property type="entry name" value="SECETRNLCASE"/>
</dbReference>
<comment type="subcellular location">
    <subcellularLocation>
        <location evidence="9">Cell membrane</location>
        <topology evidence="9">Single-pass membrane protein</topology>
    </subcellularLocation>
    <subcellularLocation>
        <location evidence="1">Membrane</location>
    </subcellularLocation>
</comment>
<evidence type="ECO:0000256" key="1">
    <source>
        <dbReference type="ARBA" id="ARBA00004370"/>
    </source>
</evidence>
<dbReference type="PANTHER" id="PTHR33910:SF1">
    <property type="entry name" value="PROTEIN TRANSLOCASE SUBUNIT SECE"/>
    <property type="match status" value="1"/>
</dbReference>
<comment type="function">
    <text evidence="9">Essential subunit of the Sec protein translocation channel SecYEG. Clamps together the 2 halves of SecY. May contact the channel plug during translocation.</text>
</comment>
<comment type="caution">
    <text evidence="11">The sequence shown here is derived from an EMBL/GenBank/DDBJ whole genome shotgun (WGS) entry which is preliminary data.</text>
</comment>
<reference evidence="11 12" key="1">
    <citation type="submission" date="2019-06" db="EMBL/GenBank/DDBJ databases">
        <authorList>
            <person name="Li J."/>
        </authorList>
    </citation>
    <scope>NUCLEOTIDE SEQUENCE [LARGE SCALE GENOMIC DNA]</scope>
    <source>
        <strain evidence="11 12">LMG 28165</strain>
    </source>
</reference>